<protein>
    <recommendedName>
        <fullName evidence="1">Phage terminase large subunit N-terminal domain-containing protein</fullName>
    </recommendedName>
</protein>
<dbReference type="AlphaFoldDB" id="A0AA96VGP2"/>
<reference evidence="2 3" key="1">
    <citation type="submission" date="2023-07" db="EMBL/GenBank/DDBJ databases">
        <title>Closed genoem sequence of Methanosarcinaceae archaeon Ac7.</title>
        <authorList>
            <person name="Poehlein A."/>
            <person name="Protasov E."/>
            <person name="Platt K."/>
            <person name="Reeh H."/>
            <person name="Daniel R."/>
            <person name="Brune A."/>
        </authorList>
    </citation>
    <scope>NUCLEOTIDE SEQUENCE [LARGE SCALE GENOMIC DNA]</scope>
    <source>
        <strain evidence="2 3">Ac7</strain>
    </source>
</reference>
<accession>A0AA96VGP2</accession>
<name>A0AA96VGP2_9EURY</name>
<dbReference type="Gene3D" id="3.40.50.300">
    <property type="entry name" value="P-loop containing nucleotide triphosphate hydrolases"/>
    <property type="match status" value="1"/>
</dbReference>
<dbReference type="EMBL" id="CP131060">
    <property type="protein sequence ID" value="WNY26207.1"/>
    <property type="molecule type" value="Genomic_DNA"/>
</dbReference>
<proteinExistence type="predicted"/>
<evidence type="ECO:0000313" key="3">
    <source>
        <dbReference type="Proteomes" id="UP001303587"/>
    </source>
</evidence>
<dbReference type="InterPro" id="IPR035412">
    <property type="entry name" value="Terminase_L_N"/>
</dbReference>
<feature type="domain" description="Phage terminase large subunit N-terminal" evidence="1">
    <location>
        <begin position="51"/>
        <end position="101"/>
    </location>
</feature>
<evidence type="ECO:0000259" key="1">
    <source>
        <dbReference type="Pfam" id="PF04466"/>
    </source>
</evidence>
<dbReference type="Proteomes" id="UP001303587">
    <property type="component" value="Chromosome"/>
</dbReference>
<keyword evidence="3" id="KW-1185">Reference proteome</keyword>
<gene>
    <name evidence="2" type="ORF">MsAc7_17800</name>
</gene>
<dbReference type="Pfam" id="PF04466">
    <property type="entry name" value="Terminase_3"/>
    <property type="match status" value="1"/>
</dbReference>
<sequence length="101" mass="11400">MRILALRILLFLVMVVRAHAPSANSVVTASATKLSEIVGGGYKDFWEFKGRYRVVKGSRASKKSKTTALYYISMMMLYPDANLLVVRQVFETLRDSCYADL</sequence>
<evidence type="ECO:0000313" key="2">
    <source>
        <dbReference type="EMBL" id="WNY26207.1"/>
    </source>
</evidence>
<dbReference type="InterPro" id="IPR027417">
    <property type="entry name" value="P-loop_NTPase"/>
</dbReference>
<organism evidence="2 3">
    <name type="scientific">Methanolapillus millepedarum</name>
    <dbReference type="NCBI Taxonomy" id="3028296"/>
    <lineage>
        <taxon>Archaea</taxon>
        <taxon>Methanobacteriati</taxon>
        <taxon>Methanobacteriota</taxon>
        <taxon>Stenosarchaea group</taxon>
        <taxon>Methanomicrobia</taxon>
        <taxon>Methanosarcinales</taxon>
        <taxon>Methanosarcinaceae</taxon>
        <taxon>Methanolapillus</taxon>
    </lineage>
</organism>